<evidence type="ECO:0000259" key="1">
    <source>
        <dbReference type="SMART" id="SM00532"/>
    </source>
</evidence>
<dbReference type="InterPro" id="IPR013839">
    <property type="entry name" value="DNAligase_adenylation"/>
</dbReference>
<accession>A0A382DPU4</accession>
<organism evidence="2">
    <name type="scientific">marine metagenome</name>
    <dbReference type="NCBI Taxonomy" id="408172"/>
    <lineage>
        <taxon>unclassified sequences</taxon>
        <taxon>metagenomes</taxon>
        <taxon>ecological metagenomes</taxon>
    </lineage>
</organism>
<protein>
    <recommendedName>
        <fullName evidence="1">NAD-dependent DNA ligase N-terminal domain-containing protein</fullName>
    </recommendedName>
</protein>
<sequence length="178" mass="19981">MKNRPKAALTSLYREIEHHNHLYYVLDDPEIPDAAYDRLLKKLIDLEQAYPDLVSADSPTRRVGDTPLESLGEVHHGLPMLSLNNGFDDDQVTEFDRRCRELLQTESILYVAEPKLDGLAISLIYENGRMVRAATRGDGSRGEDVTHNARTIRSIPLGLSGGGIPDLLEVRGEVYMPR</sequence>
<dbReference type="AlphaFoldDB" id="A0A382DPU4"/>
<dbReference type="Pfam" id="PF22745">
    <property type="entry name" value="Nlig-Ia"/>
    <property type="match status" value="1"/>
</dbReference>
<dbReference type="Gene3D" id="3.30.470.30">
    <property type="entry name" value="DNA ligase/mRNA capping enzyme"/>
    <property type="match status" value="1"/>
</dbReference>
<name>A0A382DPU4_9ZZZZ</name>
<dbReference type="InterPro" id="IPR013840">
    <property type="entry name" value="DNAligase_N"/>
</dbReference>
<dbReference type="EMBL" id="UINC01040470">
    <property type="protein sequence ID" value="SVB40388.1"/>
    <property type="molecule type" value="Genomic_DNA"/>
</dbReference>
<proteinExistence type="predicted"/>
<dbReference type="GO" id="GO:0003911">
    <property type="term" value="F:DNA ligase (NAD+) activity"/>
    <property type="evidence" value="ECO:0007669"/>
    <property type="project" value="InterPro"/>
</dbReference>
<dbReference type="SMART" id="SM00532">
    <property type="entry name" value="LIGANc"/>
    <property type="match status" value="1"/>
</dbReference>
<dbReference type="Pfam" id="PF01653">
    <property type="entry name" value="DNA_ligase_aden"/>
    <property type="match status" value="1"/>
</dbReference>
<dbReference type="Gene3D" id="1.10.287.610">
    <property type="entry name" value="Helix hairpin bin"/>
    <property type="match status" value="1"/>
</dbReference>
<feature type="domain" description="NAD-dependent DNA ligase N-terminal" evidence="1">
    <location>
        <begin position="4"/>
        <end position="178"/>
    </location>
</feature>
<gene>
    <name evidence="2" type="ORF">METZ01_LOCUS193242</name>
</gene>
<dbReference type="SUPFAM" id="SSF56091">
    <property type="entry name" value="DNA ligase/mRNA capping enzyme, catalytic domain"/>
    <property type="match status" value="1"/>
</dbReference>
<feature type="non-terminal residue" evidence="2">
    <location>
        <position position="178"/>
    </location>
</feature>
<evidence type="ECO:0000313" key="2">
    <source>
        <dbReference type="EMBL" id="SVB40388.1"/>
    </source>
</evidence>
<reference evidence="2" key="1">
    <citation type="submission" date="2018-05" db="EMBL/GenBank/DDBJ databases">
        <authorList>
            <person name="Lanie J.A."/>
            <person name="Ng W.-L."/>
            <person name="Kazmierczak K.M."/>
            <person name="Andrzejewski T.M."/>
            <person name="Davidsen T.M."/>
            <person name="Wayne K.J."/>
            <person name="Tettelin H."/>
            <person name="Glass J.I."/>
            <person name="Rusch D."/>
            <person name="Podicherti R."/>
            <person name="Tsui H.-C.T."/>
            <person name="Winkler M.E."/>
        </authorList>
    </citation>
    <scope>NUCLEOTIDE SEQUENCE</scope>
</reference>